<feature type="compositionally biased region" description="Low complexity" evidence="1">
    <location>
        <begin position="143"/>
        <end position="157"/>
    </location>
</feature>
<dbReference type="WBParaSite" id="maker-unitig_10673-snap-gene-0.2-mRNA-1">
    <property type="protein sequence ID" value="maker-unitig_10673-snap-gene-0.2-mRNA-1"/>
    <property type="gene ID" value="maker-unitig_10673-snap-gene-0.2"/>
</dbReference>
<proteinExistence type="predicted"/>
<feature type="region of interest" description="Disordered" evidence="1">
    <location>
        <begin position="138"/>
        <end position="157"/>
    </location>
</feature>
<dbReference type="InterPro" id="IPR013595">
    <property type="entry name" value="Pept_S33_TAP-like_C"/>
</dbReference>
<feature type="domain" description="Peptidase S33 tripeptidyl aminopeptidase-like C-terminal" evidence="3">
    <location>
        <begin position="48"/>
        <end position="119"/>
    </location>
</feature>
<dbReference type="Gene3D" id="3.40.50.1820">
    <property type="entry name" value="alpha/beta hydrolase"/>
    <property type="match status" value="1"/>
</dbReference>
<evidence type="ECO:0000313" key="4">
    <source>
        <dbReference type="Proteomes" id="UP000095280"/>
    </source>
</evidence>
<evidence type="ECO:0000313" key="5">
    <source>
        <dbReference type="WBParaSite" id="maker-unitig_10673-snap-gene-0.2-mRNA-1"/>
    </source>
</evidence>
<feature type="signal peptide" evidence="2">
    <location>
        <begin position="1"/>
        <end position="19"/>
    </location>
</feature>
<keyword evidence="2" id="KW-0732">Signal</keyword>
<protein>
    <submittedName>
        <fullName evidence="5">AB hydrolase-1 domain-containing protein</fullName>
    </submittedName>
</protein>
<dbReference type="InterPro" id="IPR029058">
    <property type="entry name" value="AB_hydrolase_fold"/>
</dbReference>
<evidence type="ECO:0000256" key="1">
    <source>
        <dbReference type="SAM" id="MobiDB-lite"/>
    </source>
</evidence>
<sequence>LLLQCVLSLLSQKISVCAALASAAGSPFESRAVGGAARGAGVDAGGQDWPEGGVDYHRTVAAPVMLMHGCEDRLVSAEDEEWMLETLPLARLVRVPNAGHLVTLEAPETVNAHLDQFLGSVRPVGHGRVPPLPPPIFATERNSTQSAAPAATSGASG</sequence>
<organism evidence="4 5">
    <name type="scientific">Macrostomum lignano</name>
    <dbReference type="NCBI Taxonomy" id="282301"/>
    <lineage>
        <taxon>Eukaryota</taxon>
        <taxon>Metazoa</taxon>
        <taxon>Spiralia</taxon>
        <taxon>Lophotrochozoa</taxon>
        <taxon>Platyhelminthes</taxon>
        <taxon>Rhabditophora</taxon>
        <taxon>Macrostomorpha</taxon>
        <taxon>Macrostomida</taxon>
        <taxon>Macrostomidae</taxon>
        <taxon>Macrostomum</taxon>
    </lineage>
</organism>
<dbReference type="Proteomes" id="UP000095280">
    <property type="component" value="Unplaced"/>
</dbReference>
<keyword evidence="4" id="KW-1185">Reference proteome</keyword>
<reference evidence="5" key="1">
    <citation type="submission" date="2016-11" db="UniProtKB">
        <authorList>
            <consortium name="WormBaseParasite"/>
        </authorList>
    </citation>
    <scope>IDENTIFICATION</scope>
</reference>
<evidence type="ECO:0000256" key="2">
    <source>
        <dbReference type="SAM" id="SignalP"/>
    </source>
</evidence>
<dbReference type="SUPFAM" id="SSF53474">
    <property type="entry name" value="alpha/beta-Hydrolases"/>
    <property type="match status" value="1"/>
</dbReference>
<dbReference type="AlphaFoldDB" id="A0A1I8F166"/>
<dbReference type="Pfam" id="PF08386">
    <property type="entry name" value="Abhydrolase_4"/>
    <property type="match status" value="1"/>
</dbReference>
<evidence type="ECO:0000259" key="3">
    <source>
        <dbReference type="Pfam" id="PF08386"/>
    </source>
</evidence>
<feature type="chain" id="PRO_5009318522" evidence="2">
    <location>
        <begin position="20"/>
        <end position="157"/>
    </location>
</feature>
<accession>A0A1I8F166</accession>
<name>A0A1I8F166_9PLAT</name>